<protein>
    <submittedName>
        <fullName evidence="3">M12 family metallo-peptidase</fullName>
    </submittedName>
</protein>
<feature type="chain" id="PRO_5041252000" evidence="2">
    <location>
        <begin position="21"/>
        <end position="528"/>
    </location>
</feature>
<dbReference type="RefSeq" id="WP_367886764.1">
    <property type="nucleotide sequence ID" value="NZ_CP130612.1"/>
</dbReference>
<dbReference type="PROSITE" id="PS51257">
    <property type="entry name" value="PROKAR_LIPOPROTEIN"/>
    <property type="match status" value="1"/>
</dbReference>
<evidence type="ECO:0000313" key="5">
    <source>
        <dbReference type="Proteomes" id="UP001229955"/>
    </source>
</evidence>
<accession>A0AA49JY17</accession>
<gene>
    <name evidence="3" type="ORF">Strain138_000293</name>
    <name evidence="4" type="ORF">Strain318_000293</name>
</gene>
<reference evidence="3" key="1">
    <citation type="submission" date="2023-07" db="EMBL/GenBank/DDBJ databases">
        <authorList>
            <person name="Haufschild T."/>
            <person name="Kallscheuer N."/>
            <person name="Hammer J."/>
            <person name="Kohn T."/>
            <person name="Kabuu M."/>
            <person name="Jogler M."/>
            <person name="Wohfarth N."/>
            <person name="Heuer A."/>
            <person name="Rohde M."/>
            <person name="van Teeseling M.C.F."/>
            <person name="Jogler C."/>
        </authorList>
    </citation>
    <scope>NUCLEOTIDE SEQUENCE</scope>
    <source>
        <strain evidence="3">Strain 138</strain>
        <strain evidence="4">Strain 318</strain>
    </source>
</reference>
<evidence type="ECO:0000313" key="3">
    <source>
        <dbReference type="EMBL" id="WKW11059.1"/>
    </source>
</evidence>
<feature type="signal peptide" evidence="2">
    <location>
        <begin position="1"/>
        <end position="20"/>
    </location>
</feature>
<feature type="region of interest" description="Disordered" evidence="1">
    <location>
        <begin position="405"/>
        <end position="426"/>
    </location>
</feature>
<name>A0AA49JSC4_9BACT</name>
<evidence type="ECO:0000256" key="2">
    <source>
        <dbReference type="SAM" id="SignalP"/>
    </source>
</evidence>
<accession>A0AA49JSC4</accession>
<dbReference type="Pfam" id="PF13688">
    <property type="entry name" value="Reprolysin_5"/>
    <property type="match status" value="1"/>
</dbReference>
<dbReference type="Proteomes" id="UP001229955">
    <property type="component" value="Chromosome"/>
</dbReference>
<keyword evidence="2" id="KW-0732">Signal</keyword>
<evidence type="ECO:0000256" key="1">
    <source>
        <dbReference type="SAM" id="MobiDB-lite"/>
    </source>
</evidence>
<dbReference type="EMBL" id="CP130612">
    <property type="protein sequence ID" value="WKW11059.1"/>
    <property type="molecule type" value="Genomic_DNA"/>
</dbReference>
<dbReference type="KEGG" id="pspc:Strain318_000293"/>
<sequence length="528" mass="55291">MFRIAPPLLLALALVAGCSAEGSAPHELRAAIADSLAMLRVEGTAPLSPEQATRIERIRTQPHVVDLQLARFEEPTANAIAIATAVTIPLDSVRIVGFTRNAMTVHADGRTSWSGQGDSPGQTIQLVFGSLGMYASATVGRHTYRVEPVGGGVHAVTRVDYRLLPTEEPTASGVLDADSVGRIDSTSLRGIDPTAGGLVLSASESAFGSQRASLRLSRTAASISQTDTTTVMVAYTSAVTAAVLEPASFIQLAVDETNTGYANSGIPLFIQLVHAGKVQYSELGKSHDQHLTAFRATADGVMDAVHGWRDQYLADVAVLLVDDGEACGLASQILATHTSAFAVVHHACATGNFTFGHEIGHLQGARHQLAYDPATSPFAYGHGFVAPSNSFRTVMAVVGPAPRVNHWSNDDDTNPVRGSAQSEDNARVLSETRSTVGAFRRHISVVIDGPASVRSYEFCTWNAVISGNVPAASYQWGGVASGSGSSITDVVSSTGTLSVVVYDAYGRGNVHELLVTVDDNGPSCGGNS</sequence>
<dbReference type="AlphaFoldDB" id="A0AA49JSC4"/>
<proteinExistence type="predicted"/>
<organism evidence="3">
    <name type="scientific">Pseudogemmatithrix spongiicola</name>
    <dbReference type="NCBI Taxonomy" id="3062599"/>
    <lineage>
        <taxon>Bacteria</taxon>
        <taxon>Pseudomonadati</taxon>
        <taxon>Gemmatimonadota</taxon>
        <taxon>Gemmatimonadia</taxon>
        <taxon>Gemmatimonadales</taxon>
        <taxon>Gemmatimonadaceae</taxon>
        <taxon>Pseudogemmatithrix</taxon>
    </lineage>
</organism>
<dbReference type="SUPFAM" id="SSF55486">
    <property type="entry name" value="Metalloproteases ('zincins'), catalytic domain"/>
    <property type="match status" value="1"/>
</dbReference>
<keyword evidence="5" id="KW-1185">Reference proteome</keyword>
<evidence type="ECO:0000313" key="4">
    <source>
        <dbReference type="EMBL" id="WKW13969.1"/>
    </source>
</evidence>
<dbReference type="EMBL" id="CP130613">
    <property type="protein sequence ID" value="WKW13969.1"/>
    <property type="molecule type" value="Genomic_DNA"/>
</dbReference>